<keyword evidence="1" id="KW-0472">Membrane</keyword>
<dbReference type="InterPro" id="IPR036259">
    <property type="entry name" value="MFS_trans_sf"/>
</dbReference>
<organism evidence="2 3">
    <name type="scientific">Kouleothrix aurantiaca</name>
    <dbReference type="NCBI Taxonomy" id="186479"/>
    <lineage>
        <taxon>Bacteria</taxon>
        <taxon>Bacillati</taxon>
        <taxon>Chloroflexota</taxon>
        <taxon>Chloroflexia</taxon>
        <taxon>Chloroflexales</taxon>
        <taxon>Roseiflexineae</taxon>
        <taxon>Roseiflexaceae</taxon>
        <taxon>Kouleothrix</taxon>
    </lineage>
</organism>
<evidence type="ECO:0000256" key="1">
    <source>
        <dbReference type="SAM" id="Phobius"/>
    </source>
</evidence>
<dbReference type="SUPFAM" id="SSF103473">
    <property type="entry name" value="MFS general substrate transporter"/>
    <property type="match status" value="1"/>
</dbReference>
<proteinExistence type="predicted"/>
<reference evidence="2 3" key="1">
    <citation type="submission" date="2015-09" db="EMBL/GenBank/DDBJ databases">
        <title>Draft genome sequence of Kouleothrix aurantiaca JCM 19913.</title>
        <authorList>
            <person name="Hemp J."/>
        </authorList>
    </citation>
    <scope>NUCLEOTIDE SEQUENCE [LARGE SCALE GENOMIC DNA]</scope>
    <source>
        <strain evidence="2 3">COM-B</strain>
    </source>
</reference>
<dbReference type="AlphaFoldDB" id="A0A0P9CYE1"/>
<feature type="transmembrane region" description="Helical" evidence="1">
    <location>
        <begin position="72"/>
        <end position="90"/>
    </location>
</feature>
<comment type="caution">
    <text evidence="2">The sequence shown here is derived from an EMBL/GenBank/DDBJ whole genome shotgun (WGS) entry which is preliminary data.</text>
</comment>
<keyword evidence="1" id="KW-1133">Transmembrane helix</keyword>
<protein>
    <recommendedName>
        <fullName evidence="4">Major facilitator superfamily (MFS) profile domain-containing protein</fullName>
    </recommendedName>
</protein>
<keyword evidence="1" id="KW-0812">Transmembrane</keyword>
<evidence type="ECO:0000313" key="2">
    <source>
        <dbReference type="EMBL" id="KPV50585.1"/>
    </source>
</evidence>
<keyword evidence="3" id="KW-1185">Reference proteome</keyword>
<feature type="transmembrane region" description="Helical" evidence="1">
    <location>
        <begin position="6"/>
        <end position="25"/>
    </location>
</feature>
<name>A0A0P9CYE1_9CHLR</name>
<dbReference type="Proteomes" id="UP000050509">
    <property type="component" value="Unassembled WGS sequence"/>
</dbReference>
<sequence length="109" mass="11236">MWLPSALLTGIGVSLIMPILGGAAVQNLPPTKLAVGSGVNQAIRQFGTVLGVSLTFAILGDAPSAVAPFHGIYLLMIFSGLSVTLLSLGLRARAPGAPREFAQPHISFE</sequence>
<dbReference type="EMBL" id="LJCR01001312">
    <property type="protein sequence ID" value="KPV50585.1"/>
    <property type="molecule type" value="Genomic_DNA"/>
</dbReference>
<evidence type="ECO:0008006" key="4">
    <source>
        <dbReference type="Google" id="ProtNLM"/>
    </source>
</evidence>
<accession>A0A0P9CYE1</accession>
<evidence type="ECO:0000313" key="3">
    <source>
        <dbReference type="Proteomes" id="UP000050509"/>
    </source>
</evidence>
<gene>
    <name evidence="2" type="ORF">SE17_26055</name>
</gene>